<evidence type="ECO:0000313" key="2">
    <source>
        <dbReference type="Proteomes" id="UP000651050"/>
    </source>
</evidence>
<keyword evidence="1" id="KW-0489">Methyltransferase</keyword>
<keyword evidence="1" id="KW-0808">Transferase</keyword>
<accession>A0A931H5M6</accession>
<organism evidence="1 2">
    <name type="scientific">Caenimonas aquaedulcis</name>
    <dbReference type="NCBI Taxonomy" id="2793270"/>
    <lineage>
        <taxon>Bacteria</taxon>
        <taxon>Pseudomonadati</taxon>
        <taxon>Pseudomonadota</taxon>
        <taxon>Betaproteobacteria</taxon>
        <taxon>Burkholderiales</taxon>
        <taxon>Comamonadaceae</taxon>
        <taxon>Caenimonas</taxon>
    </lineage>
</organism>
<gene>
    <name evidence="1" type="ORF">I5803_13620</name>
</gene>
<comment type="caution">
    <text evidence="1">The sequence shown here is derived from an EMBL/GenBank/DDBJ whole genome shotgun (WGS) entry which is preliminary data.</text>
</comment>
<dbReference type="InterPro" id="IPR029063">
    <property type="entry name" value="SAM-dependent_MTases_sf"/>
</dbReference>
<dbReference type="GO" id="GO:0032259">
    <property type="term" value="P:methylation"/>
    <property type="evidence" value="ECO:0007669"/>
    <property type="project" value="UniProtKB-KW"/>
</dbReference>
<dbReference type="AlphaFoldDB" id="A0A931H5M6"/>
<evidence type="ECO:0000313" key="1">
    <source>
        <dbReference type="EMBL" id="MBG9389069.1"/>
    </source>
</evidence>
<sequence>MSAVLQEIERTGRTVLPDGRHAPVHSGVDSRSGDVLRRAVEKARPRLGCEVGLAYGISSLHILEAMKDHGDGELIGMDPAQHDATWQGGGLHNIERAGFGARYRLHEESSQSLLPRLAAQGTRIQFAFIDGWHTFDHTLVDFFYLDRMMDVGGVMVLDDVGYPGLQRLAHFIVTNRAYTFLEGAPRAVPTGWRQTAKALARKTLHRAVRDAFTPSAASRALQAPIDACQLVALQKRGNDERRFDHFVAF</sequence>
<reference evidence="1" key="1">
    <citation type="submission" date="2020-11" db="EMBL/GenBank/DDBJ databases">
        <title>Bacterial whole genome sequence for Caenimonas sp. DR4.4.</title>
        <authorList>
            <person name="Le V."/>
            <person name="Ko S.-R."/>
            <person name="Ahn C.-Y."/>
            <person name="Oh H.-M."/>
        </authorList>
    </citation>
    <scope>NUCLEOTIDE SEQUENCE</scope>
    <source>
        <strain evidence="1">DR4.4</strain>
    </source>
</reference>
<protein>
    <submittedName>
        <fullName evidence="1">Class I SAM-dependent methyltransferase</fullName>
    </submittedName>
</protein>
<dbReference type="Proteomes" id="UP000651050">
    <property type="component" value="Unassembled WGS sequence"/>
</dbReference>
<dbReference type="GO" id="GO:0008168">
    <property type="term" value="F:methyltransferase activity"/>
    <property type="evidence" value="ECO:0007669"/>
    <property type="project" value="UniProtKB-KW"/>
</dbReference>
<dbReference type="Gene3D" id="3.40.50.150">
    <property type="entry name" value="Vaccinia Virus protein VP39"/>
    <property type="match status" value="1"/>
</dbReference>
<name>A0A931H5M6_9BURK</name>
<dbReference type="Pfam" id="PF13578">
    <property type="entry name" value="Methyltransf_24"/>
    <property type="match status" value="1"/>
</dbReference>
<keyword evidence="2" id="KW-1185">Reference proteome</keyword>
<dbReference type="SUPFAM" id="SSF53335">
    <property type="entry name" value="S-adenosyl-L-methionine-dependent methyltransferases"/>
    <property type="match status" value="1"/>
</dbReference>
<dbReference type="EMBL" id="JADWYS010000001">
    <property type="protein sequence ID" value="MBG9389069.1"/>
    <property type="molecule type" value="Genomic_DNA"/>
</dbReference>
<dbReference type="RefSeq" id="WP_196986885.1">
    <property type="nucleotide sequence ID" value="NZ_JADWYS010000001.1"/>
</dbReference>
<proteinExistence type="predicted"/>